<comment type="caution">
    <text evidence="2">The sequence shown here is derived from an EMBL/GenBank/DDBJ whole genome shotgun (WGS) entry which is preliminary data.</text>
</comment>
<feature type="non-terminal residue" evidence="2">
    <location>
        <position position="1"/>
    </location>
</feature>
<dbReference type="Proteomes" id="UP000708208">
    <property type="component" value="Unassembled WGS sequence"/>
</dbReference>
<reference evidence="2" key="1">
    <citation type="submission" date="2021-06" db="EMBL/GenBank/DDBJ databases">
        <authorList>
            <person name="Hodson N. C."/>
            <person name="Mongue J. A."/>
            <person name="Jaron S. K."/>
        </authorList>
    </citation>
    <scope>NUCLEOTIDE SEQUENCE</scope>
</reference>
<organism evidence="2 3">
    <name type="scientific">Allacma fusca</name>
    <dbReference type="NCBI Taxonomy" id="39272"/>
    <lineage>
        <taxon>Eukaryota</taxon>
        <taxon>Metazoa</taxon>
        <taxon>Ecdysozoa</taxon>
        <taxon>Arthropoda</taxon>
        <taxon>Hexapoda</taxon>
        <taxon>Collembola</taxon>
        <taxon>Symphypleona</taxon>
        <taxon>Sminthuridae</taxon>
        <taxon>Allacma</taxon>
    </lineage>
</organism>
<sequence length="57" mass="6139">MLGTHPAFPWNQGSSLGSPTFDGGNAPSETRFYLKGSNLYDLVMRLLHGLTRTAGLS</sequence>
<accession>A0A8J2KCM8</accession>
<evidence type="ECO:0000256" key="1">
    <source>
        <dbReference type="SAM" id="MobiDB-lite"/>
    </source>
</evidence>
<keyword evidence="3" id="KW-1185">Reference proteome</keyword>
<name>A0A8J2KCM8_9HEXA</name>
<evidence type="ECO:0000313" key="2">
    <source>
        <dbReference type="EMBL" id="CAG7815266.1"/>
    </source>
</evidence>
<dbReference type="AlphaFoldDB" id="A0A8J2KCM8"/>
<feature type="region of interest" description="Disordered" evidence="1">
    <location>
        <begin position="1"/>
        <end position="23"/>
    </location>
</feature>
<protein>
    <submittedName>
        <fullName evidence="2">Uncharacterized protein</fullName>
    </submittedName>
</protein>
<gene>
    <name evidence="2" type="ORF">AFUS01_LOCUS25960</name>
</gene>
<evidence type="ECO:0000313" key="3">
    <source>
        <dbReference type="Proteomes" id="UP000708208"/>
    </source>
</evidence>
<dbReference type="EMBL" id="CAJVCH010340567">
    <property type="protein sequence ID" value="CAG7815266.1"/>
    <property type="molecule type" value="Genomic_DNA"/>
</dbReference>
<proteinExistence type="predicted"/>